<evidence type="ECO:0000256" key="6">
    <source>
        <dbReference type="SAM" id="Phobius"/>
    </source>
</evidence>
<accession>A0A9P0ZYA0</accession>
<keyword evidence="2 4" id="KW-0863">Zinc-finger</keyword>
<evidence type="ECO:0000313" key="8">
    <source>
        <dbReference type="EMBL" id="CAH9116815.1"/>
    </source>
</evidence>
<dbReference type="Pfam" id="PF06839">
    <property type="entry name" value="Zn_ribbon_GRF"/>
    <property type="match status" value="1"/>
</dbReference>
<keyword evidence="6" id="KW-0812">Transmembrane</keyword>
<keyword evidence="6" id="KW-0472">Membrane</keyword>
<dbReference type="GO" id="GO:0008270">
    <property type="term" value="F:zinc ion binding"/>
    <property type="evidence" value="ECO:0007669"/>
    <property type="project" value="UniProtKB-KW"/>
</dbReference>
<dbReference type="PROSITE" id="PS51999">
    <property type="entry name" value="ZF_GRF"/>
    <property type="match status" value="1"/>
</dbReference>
<proteinExistence type="predicted"/>
<feature type="transmembrane region" description="Helical" evidence="6">
    <location>
        <begin position="129"/>
        <end position="147"/>
    </location>
</feature>
<comment type="caution">
    <text evidence="8">The sequence shown here is derived from an EMBL/GenBank/DDBJ whole genome shotgun (WGS) entry which is preliminary data.</text>
</comment>
<feature type="domain" description="GRF-type" evidence="7">
    <location>
        <begin position="28"/>
        <end position="69"/>
    </location>
</feature>
<keyword evidence="1" id="KW-0479">Metal-binding</keyword>
<name>A0A9P0ZYA0_CUSEU</name>
<organism evidence="8 9">
    <name type="scientific">Cuscuta europaea</name>
    <name type="common">European dodder</name>
    <dbReference type="NCBI Taxonomy" id="41803"/>
    <lineage>
        <taxon>Eukaryota</taxon>
        <taxon>Viridiplantae</taxon>
        <taxon>Streptophyta</taxon>
        <taxon>Embryophyta</taxon>
        <taxon>Tracheophyta</taxon>
        <taxon>Spermatophyta</taxon>
        <taxon>Magnoliopsida</taxon>
        <taxon>eudicotyledons</taxon>
        <taxon>Gunneridae</taxon>
        <taxon>Pentapetalae</taxon>
        <taxon>asterids</taxon>
        <taxon>lamiids</taxon>
        <taxon>Solanales</taxon>
        <taxon>Convolvulaceae</taxon>
        <taxon>Cuscuteae</taxon>
        <taxon>Cuscuta</taxon>
        <taxon>Cuscuta subgen. Cuscuta</taxon>
    </lineage>
</organism>
<dbReference type="EMBL" id="CAMAPE010000070">
    <property type="protein sequence ID" value="CAH9116815.1"/>
    <property type="molecule type" value="Genomic_DNA"/>
</dbReference>
<keyword evidence="3" id="KW-0862">Zinc</keyword>
<evidence type="ECO:0000256" key="1">
    <source>
        <dbReference type="ARBA" id="ARBA00022723"/>
    </source>
</evidence>
<evidence type="ECO:0000256" key="2">
    <source>
        <dbReference type="ARBA" id="ARBA00022771"/>
    </source>
</evidence>
<dbReference type="InterPro" id="IPR010666">
    <property type="entry name" value="Znf_GRF"/>
</dbReference>
<evidence type="ECO:0000256" key="5">
    <source>
        <dbReference type="SAM" id="Coils"/>
    </source>
</evidence>
<evidence type="ECO:0000256" key="4">
    <source>
        <dbReference type="PROSITE-ProRule" id="PRU01343"/>
    </source>
</evidence>
<dbReference type="AlphaFoldDB" id="A0A9P0ZYA0"/>
<evidence type="ECO:0000313" key="9">
    <source>
        <dbReference type="Proteomes" id="UP001152484"/>
    </source>
</evidence>
<protein>
    <recommendedName>
        <fullName evidence="7">GRF-type domain-containing protein</fullName>
    </recommendedName>
</protein>
<gene>
    <name evidence="8" type="ORF">CEURO_LOCUS21323</name>
</gene>
<reference evidence="8" key="1">
    <citation type="submission" date="2022-07" db="EMBL/GenBank/DDBJ databases">
        <authorList>
            <person name="Macas J."/>
            <person name="Novak P."/>
            <person name="Neumann P."/>
        </authorList>
    </citation>
    <scope>NUCLEOTIDE SEQUENCE</scope>
</reference>
<keyword evidence="5" id="KW-0175">Coiled coil</keyword>
<dbReference type="PANTHER" id="PTHR33248">
    <property type="entry name" value="ZINC ION-BINDING PROTEIN"/>
    <property type="match status" value="1"/>
</dbReference>
<feature type="coiled-coil region" evidence="5">
    <location>
        <begin position="78"/>
        <end position="112"/>
    </location>
</feature>
<dbReference type="OrthoDB" id="1751720at2759"/>
<dbReference type="Proteomes" id="UP001152484">
    <property type="component" value="Unassembled WGS sequence"/>
</dbReference>
<keyword evidence="9" id="KW-1185">Reference proteome</keyword>
<sequence length="148" mass="16534">MTKSLMKSVSGSSSWTCNSSRVEIGRTCHHKIEAKLRTVKSGPNLGRRFHGCSLWPNSDCGFFQWCNDNDIQDNVHKMKNKDLLIDQLLAENRALEEKVQKLKKKKKELAAMITGSSLVACKSCRGETFAIMVVVASLIVFGIVSFLK</sequence>
<evidence type="ECO:0000259" key="7">
    <source>
        <dbReference type="PROSITE" id="PS51999"/>
    </source>
</evidence>
<evidence type="ECO:0000256" key="3">
    <source>
        <dbReference type="ARBA" id="ARBA00022833"/>
    </source>
</evidence>
<keyword evidence="6" id="KW-1133">Transmembrane helix</keyword>